<protein>
    <submittedName>
        <fullName evidence="2">DUF5753 domain-containing protein</fullName>
    </submittedName>
</protein>
<name>A0AB39Q180_9ACTN</name>
<feature type="domain" description="DUF5753" evidence="1">
    <location>
        <begin position="41"/>
        <end position="218"/>
    </location>
</feature>
<proteinExistence type="predicted"/>
<dbReference type="EMBL" id="CP163439">
    <property type="protein sequence ID" value="XDQ35168.1"/>
    <property type="molecule type" value="Genomic_DNA"/>
</dbReference>
<sequence length="223" mass="25262">MGVGGRTPRCRAGLRSPRRTPRRGLDWWDGYRETLPSGLLDLAELEHHAVAIRTAQISHIPGMFQTVDYARLIFRQSIPQLSPPEIEYRVSHRIKRQGILFSDAPTPYTAIVHEAALRMRFGGRDVTREQLRHVVEMSERDHVTVLVTPYDAGVFPGAGQTVLYAEGPVPQLDTVQLDSEHGSVFLHADLLLEKYRTFMTRFEAVALKESASRDLIHEIIDDL</sequence>
<dbReference type="AlphaFoldDB" id="A0AB39Q180"/>
<evidence type="ECO:0000259" key="1">
    <source>
        <dbReference type="Pfam" id="PF19054"/>
    </source>
</evidence>
<accession>A0AB39Q180</accession>
<gene>
    <name evidence="2" type="ORF">AB5J49_18520</name>
</gene>
<reference evidence="2" key="1">
    <citation type="submission" date="2024-07" db="EMBL/GenBank/DDBJ databases">
        <authorList>
            <person name="Yu S.T."/>
        </authorList>
    </citation>
    <scope>NUCLEOTIDE SEQUENCE</scope>
    <source>
        <strain evidence="2">R28</strain>
    </source>
</reference>
<evidence type="ECO:0000313" key="2">
    <source>
        <dbReference type="EMBL" id="XDQ35168.1"/>
    </source>
</evidence>
<dbReference type="Pfam" id="PF19054">
    <property type="entry name" value="DUF5753"/>
    <property type="match status" value="1"/>
</dbReference>
<organism evidence="2">
    <name type="scientific">Streptomyces sp. R28</name>
    <dbReference type="NCBI Taxonomy" id="3238628"/>
    <lineage>
        <taxon>Bacteria</taxon>
        <taxon>Bacillati</taxon>
        <taxon>Actinomycetota</taxon>
        <taxon>Actinomycetes</taxon>
        <taxon>Kitasatosporales</taxon>
        <taxon>Streptomycetaceae</taxon>
        <taxon>Streptomyces</taxon>
    </lineage>
</organism>
<dbReference type="InterPro" id="IPR043917">
    <property type="entry name" value="DUF5753"/>
</dbReference>
<dbReference type="RefSeq" id="WP_369169733.1">
    <property type="nucleotide sequence ID" value="NZ_CP163439.1"/>
</dbReference>